<evidence type="ECO:0000256" key="2">
    <source>
        <dbReference type="ARBA" id="ARBA00022741"/>
    </source>
</evidence>
<gene>
    <name evidence="5" type="ORF">SAMN02745775_10749</name>
</gene>
<dbReference type="EMBL" id="FOSQ01000007">
    <property type="protein sequence ID" value="SFK77471.1"/>
    <property type="molecule type" value="Genomic_DNA"/>
</dbReference>
<dbReference type="InterPro" id="IPR003593">
    <property type="entry name" value="AAA+_ATPase"/>
</dbReference>
<dbReference type="GO" id="GO:0015697">
    <property type="term" value="P:quaternary ammonium group transport"/>
    <property type="evidence" value="ECO:0007669"/>
    <property type="project" value="UniProtKB-ARBA"/>
</dbReference>
<dbReference type="Pfam" id="PF08402">
    <property type="entry name" value="TOBE_2"/>
    <property type="match status" value="1"/>
</dbReference>
<keyword evidence="6" id="KW-1185">Reference proteome</keyword>
<feature type="domain" description="ABC transporter" evidence="4">
    <location>
        <begin position="36"/>
        <end position="266"/>
    </location>
</feature>
<reference evidence="5 6" key="1">
    <citation type="submission" date="2016-10" db="EMBL/GenBank/DDBJ databases">
        <authorList>
            <person name="de Groot N.N."/>
        </authorList>
    </citation>
    <scope>NUCLEOTIDE SEQUENCE [LARGE SCALE GENOMIC DNA]</scope>
    <source>
        <strain evidence="5 6">DSM 19981</strain>
    </source>
</reference>
<dbReference type="InterPro" id="IPR027417">
    <property type="entry name" value="P-loop_NTPase"/>
</dbReference>
<organism evidence="5 6">
    <name type="scientific">Falsiroseomonas stagni DSM 19981</name>
    <dbReference type="NCBI Taxonomy" id="1123062"/>
    <lineage>
        <taxon>Bacteria</taxon>
        <taxon>Pseudomonadati</taxon>
        <taxon>Pseudomonadota</taxon>
        <taxon>Alphaproteobacteria</taxon>
        <taxon>Acetobacterales</taxon>
        <taxon>Roseomonadaceae</taxon>
        <taxon>Falsiroseomonas</taxon>
    </lineage>
</organism>
<keyword evidence="3 5" id="KW-0067">ATP-binding</keyword>
<dbReference type="PROSITE" id="PS50893">
    <property type="entry name" value="ABC_TRANSPORTER_2"/>
    <property type="match status" value="1"/>
</dbReference>
<evidence type="ECO:0000313" key="5">
    <source>
        <dbReference type="EMBL" id="SFK77471.1"/>
    </source>
</evidence>
<dbReference type="InterPro" id="IPR050093">
    <property type="entry name" value="ABC_SmlMolc_Importer"/>
</dbReference>
<dbReference type="SMART" id="SM00382">
    <property type="entry name" value="AAA"/>
    <property type="match status" value="1"/>
</dbReference>
<dbReference type="Proteomes" id="UP000199473">
    <property type="component" value="Unassembled WGS sequence"/>
</dbReference>
<dbReference type="STRING" id="1123062.SAMN02745775_10749"/>
<dbReference type="SUPFAM" id="SSF52540">
    <property type="entry name" value="P-loop containing nucleoside triphosphate hydrolases"/>
    <property type="match status" value="1"/>
</dbReference>
<dbReference type="InterPro" id="IPR017871">
    <property type="entry name" value="ABC_transporter-like_CS"/>
</dbReference>
<dbReference type="PANTHER" id="PTHR42781:SF4">
    <property type="entry name" value="SPERMIDINE_PUTRESCINE IMPORT ATP-BINDING PROTEIN POTA"/>
    <property type="match status" value="1"/>
</dbReference>
<dbReference type="PANTHER" id="PTHR42781">
    <property type="entry name" value="SPERMIDINE/PUTRESCINE IMPORT ATP-BINDING PROTEIN POTA"/>
    <property type="match status" value="1"/>
</dbReference>
<evidence type="ECO:0000256" key="3">
    <source>
        <dbReference type="ARBA" id="ARBA00022840"/>
    </source>
</evidence>
<dbReference type="Pfam" id="PF00005">
    <property type="entry name" value="ABC_tran"/>
    <property type="match status" value="1"/>
</dbReference>
<dbReference type="InterPro" id="IPR013611">
    <property type="entry name" value="Transp-assoc_OB_typ2"/>
</dbReference>
<evidence type="ECO:0000256" key="1">
    <source>
        <dbReference type="ARBA" id="ARBA00022448"/>
    </source>
</evidence>
<dbReference type="Gene3D" id="3.40.50.300">
    <property type="entry name" value="P-loop containing nucleotide triphosphate hydrolases"/>
    <property type="match status" value="1"/>
</dbReference>
<dbReference type="InterPro" id="IPR003439">
    <property type="entry name" value="ABC_transporter-like_ATP-bd"/>
</dbReference>
<protein>
    <submittedName>
        <fullName evidence="5">Putative spermidine/putrescine transport system ATP-binding protein</fullName>
    </submittedName>
</protein>
<proteinExistence type="predicted"/>
<dbReference type="PROSITE" id="PS00211">
    <property type="entry name" value="ABC_TRANSPORTER_1"/>
    <property type="match status" value="1"/>
</dbReference>
<keyword evidence="1" id="KW-0813">Transport</keyword>
<keyword evidence="2" id="KW-0547">Nucleotide-binding</keyword>
<evidence type="ECO:0000259" key="4">
    <source>
        <dbReference type="PROSITE" id="PS50893"/>
    </source>
</evidence>
<dbReference type="GO" id="GO:0016887">
    <property type="term" value="F:ATP hydrolysis activity"/>
    <property type="evidence" value="ECO:0007669"/>
    <property type="project" value="InterPro"/>
</dbReference>
<dbReference type="GO" id="GO:0005524">
    <property type="term" value="F:ATP binding"/>
    <property type="evidence" value="ECO:0007669"/>
    <property type="project" value="UniProtKB-KW"/>
</dbReference>
<name>A0A1I4CBQ9_9PROT</name>
<accession>A0A1I4CBQ9</accession>
<dbReference type="AlphaFoldDB" id="A0A1I4CBQ9"/>
<dbReference type="GO" id="GO:0043190">
    <property type="term" value="C:ATP-binding cassette (ABC) transporter complex"/>
    <property type="evidence" value="ECO:0007669"/>
    <property type="project" value="InterPro"/>
</dbReference>
<dbReference type="GO" id="GO:0022857">
    <property type="term" value="F:transmembrane transporter activity"/>
    <property type="evidence" value="ECO:0007669"/>
    <property type="project" value="InterPro"/>
</dbReference>
<evidence type="ECO:0000313" key="6">
    <source>
        <dbReference type="Proteomes" id="UP000199473"/>
    </source>
</evidence>
<dbReference type="FunFam" id="3.40.50.300:FF:000425">
    <property type="entry name" value="Probable ABC transporter, ATP-binding subunit"/>
    <property type="match status" value="1"/>
</dbReference>
<sequence length="396" mass="42908">MRASRPGTLSFHPARAWRRGPGFAYSPVVQENAPHLRLDRLTKRYGSQAAVDGVSLSVDRGECIALLGPSGCGKTTTLRLVAGFIMPDEGRIQLDGKSIERSPPHRRQIGMVFQNYALFPHMTAADNVGFGLEMRDVSRAERDKRVAEALSMVGLAHLADRYPARMSGGQQQRVALARALVIRPDLLLLDEPLSNLDAGLRVEMREEIARLRAAAGITTLFVTHDQEEALALADRVAVMDRGRIVECASPAELTERPRHLFTAGFLGARTVLAGRAADGHFVLEDGTALPLPEDAPERPSHLVLRAARLWLLPALEAELPRGPLPYNRLALPAVVTAATRLDDSIHYEVAVGSRQIRVHRPSAELAIAPGTDVTLAAPPEAVSWIEDFTAATGASA</sequence>